<accession>A0AAJ4T8U9</accession>
<dbReference type="InterPro" id="IPR011928">
    <property type="entry name" value="Phage_phiJL001_Gp84"/>
</dbReference>
<organism evidence="2 3">
    <name type="scientific">Agrobacterium tumefaciens</name>
    <dbReference type="NCBI Taxonomy" id="358"/>
    <lineage>
        <taxon>Bacteria</taxon>
        <taxon>Pseudomonadati</taxon>
        <taxon>Pseudomonadota</taxon>
        <taxon>Alphaproteobacteria</taxon>
        <taxon>Hyphomicrobiales</taxon>
        <taxon>Rhizobiaceae</taxon>
        <taxon>Rhizobium/Agrobacterium group</taxon>
        <taxon>Agrobacterium</taxon>
        <taxon>Agrobacterium tumefaciens complex</taxon>
    </lineage>
</organism>
<dbReference type="InterPro" id="IPR018964">
    <property type="entry name" value="Phage_phiJL001_Gp84_C"/>
</dbReference>
<reference evidence="2" key="1">
    <citation type="submission" date="2020-02" db="EMBL/GenBank/DDBJ databases">
        <title>Unexpected conservation and global transmission of agrobacterial virulence plasmids.</title>
        <authorList>
            <person name="Weisberg A.J."/>
            <person name="Davis E.W. II"/>
            <person name="Tabima J.R."/>
            <person name="Belcher M.S."/>
            <person name="Miller M."/>
            <person name="Kuo C.-H."/>
            <person name="Loper J.E."/>
            <person name="Grunwald N.J."/>
            <person name="Putnam M.L."/>
            <person name="Chang J.H."/>
        </authorList>
    </citation>
    <scope>NUCLEOTIDE SEQUENCE</scope>
    <source>
        <strain evidence="2">Q15/94</strain>
    </source>
</reference>
<dbReference type="Proteomes" id="UP000663946">
    <property type="component" value="Chromosome 1"/>
</dbReference>
<evidence type="ECO:0000259" key="1">
    <source>
        <dbReference type="Pfam" id="PF09356"/>
    </source>
</evidence>
<dbReference type="NCBIfam" id="TIGR02218">
    <property type="entry name" value="phg_TIGR02218"/>
    <property type="match status" value="1"/>
</dbReference>
<feature type="domain" description="Bacteriophage phiJL001 Gp84 C-terminal" evidence="1">
    <location>
        <begin position="187"/>
        <end position="262"/>
    </location>
</feature>
<evidence type="ECO:0000313" key="3">
    <source>
        <dbReference type="Proteomes" id="UP000663946"/>
    </source>
</evidence>
<dbReference type="RefSeq" id="WP_333721829.1">
    <property type="nucleotide sequence ID" value="NZ_CP049216.1"/>
</dbReference>
<dbReference type="EMBL" id="CP049216">
    <property type="protein sequence ID" value="QTG12360.1"/>
    <property type="molecule type" value="Genomic_DNA"/>
</dbReference>
<evidence type="ECO:0000313" key="2">
    <source>
        <dbReference type="EMBL" id="QTG12360.1"/>
    </source>
</evidence>
<proteinExistence type="predicted"/>
<name>A0AAJ4T8U9_AGRTU</name>
<dbReference type="AlphaFoldDB" id="A0AAJ4T8U9"/>
<protein>
    <recommendedName>
        <fullName evidence="1">Bacteriophage phiJL001 Gp84 C-terminal domain-containing protein</fullName>
    </recommendedName>
</protein>
<gene>
    <name evidence="2" type="ORF">G6M86_03485</name>
</gene>
<dbReference type="Pfam" id="PF09356">
    <property type="entry name" value="Phage_BR0599"/>
    <property type="match status" value="1"/>
</dbReference>
<sequence>MSHDIIERSNNLGEPIALYEFTFGTANWNYSTDDEDTVLGDTTYVAIPISDSGVEQSGDASSDEMKVTVPKSLPVAIMLNGQPPSEKVWLLIRRHHRGETEAPIVWVGYAVSCKQINTLSVEISLKMLTSGFNRNGLRLSWGRQCPHALYDISCRVPKASYGVTFEIDAISGNMITSSDIAWLPEAYFSNGFIEWPRFPGAIERRGIENHSGMSFNLFGTGAGLQVGDMITAYPGCSRTREDCKNKFNNLPNFGGVPHMPGKSPFQGDPVF</sequence>